<feature type="transmembrane region" description="Helical" evidence="1">
    <location>
        <begin position="137"/>
        <end position="156"/>
    </location>
</feature>
<evidence type="ECO:0000313" key="4">
    <source>
        <dbReference type="Proteomes" id="UP000077961"/>
    </source>
</evidence>
<dbReference type="PROSITE" id="PS50244">
    <property type="entry name" value="S5A_REDUCTASE"/>
    <property type="match status" value="1"/>
</dbReference>
<name>A0A1A9NAK9_9BURK</name>
<dbReference type="Pfam" id="PF06966">
    <property type="entry name" value="DUF1295"/>
    <property type="match status" value="1"/>
</dbReference>
<evidence type="ECO:0000256" key="1">
    <source>
        <dbReference type="SAM" id="Phobius"/>
    </source>
</evidence>
<dbReference type="PANTHER" id="PTHR32251">
    <property type="entry name" value="3-OXO-5-ALPHA-STEROID 4-DEHYDROGENASE"/>
    <property type="match status" value="1"/>
</dbReference>
<feature type="transmembrane region" description="Helical" evidence="1">
    <location>
        <begin position="6"/>
        <end position="24"/>
    </location>
</feature>
<dbReference type="Gene3D" id="1.20.120.1630">
    <property type="match status" value="1"/>
</dbReference>
<dbReference type="GO" id="GO:0016020">
    <property type="term" value="C:membrane"/>
    <property type="evidence" value="ECO:0007669"/>
    <property type="project" value="TreeGrafter"/>
</dbReference>
<keyword evidence="1" id="KW-0472">Membrane</keyword>
<dbReference type="Proteomes" id="UP000078116">
    <property type="component" value="Unassembled WGS sequence"/>
</dbReference>
<dbReference type="STRING" id="1462993.A6V36_24180"/>
<gene>
    <name evidence="2" type="ORF">A6V36_24180</name>
    <name evidence="3" type="ORF">A6V37_21960</name>
</gene>
<organism evidence="3 5">
    <name type="scientific">Paraburkholderia ginsengiterrae</name>
    <dbReference type="NCBI Taxonomy" id="1462993"/>
    <lineage>
        <taxon>Bacteria</taxon>
        <taxon>Pseudomonadati</taxon>
        <taxon>Pseudomonadota</taxon>
        <taxon>Betaproteobacteria</taxon>
        <taxon>Burkholderiales</taxon>
        <taxon>Burkholderiaceae</taxon>
        <taxon>Paraburkholderia</taxon>
    </lineage>
</organism>
<keyword evidence="1" id="KW-1133">Transmembrane helix</keyword>
<proteinExistence type="predicted"/>
<sequence>MPFPAAIAIAFAALIASFAAVWLVQLRTRNAGMIDPVWAATLGTVAVFAAAVAAGDPVNRLFVAACGGLWGWRLGLHLWRRNAGHDEDYRYRALRDQWGAAAPQRMLGFFLLQAAVSVLLSLAFFVPAYQAAPPTRIAIALALVIWLASVTGEAAADRQLRRFLARPERTGRVCDEGWWRYSRHPNYFFECLHWCAYAAWSLGRPWGWVTLAPPLLMGWLLLRVSGIPLLEAHLLESRAGYRDYMSRTSALIPWPPRRPPANPTIDSREPGP</sequence>
<evidence type="ECO:0000313" key="5">
    <source>
        <dbReference type="Proteomes" id="UP000078116"/>
    </source>
</evidence>
<evidence type="ECO:0000313" key="3">
    <source>
        <dbReference type="EMBL" id="OAJ62880.1"/>
    </source>
</evidence>
<reference evidence="4 5" key="1">
    <citation type="submission" date="2016-04" db="EMBL/GenBank/DDBJ databases">
        <title>Reclassification of Paraburkholderia panaciterrae (Farh et al. 2015) Dobritsa &amp; Samadpour 2016 as a later homotypic synonym of Paraburkholderia ginsengiterrae (Farh et al. 2015) Dobritsa &amp; Samadpour 2016.</title>
        <authorList>
            <person name="Dobritsa A.P."/>
            <person name="Kutumbaka K."/>
            <person name="Samadpour M."/>
        </authorList>
    </citation>
    <scope>NUCLEOTIDE SEQUENCE [LARGE SCALE GENOMIC DNA]</scope>
    <source>
        <strain evidence="3 5">DCY85</strain>
        <strain evidence="2 4">DCY85-1</strain>
    </source>
</reference>
<comment type="caution">
    <text evidence="3">The sequence shown here is derived from an EMBL/GenBank/DDBJ whole genome shotgun (WGS) entry which is preliminary data.</text>
</comment>
<accession>A0A1A9NAK9</accession>
<dbReference type="EMBL" id="LXKA01000154">
    <property type="protein sequence ID" value="OAJ62880.1"/>
    <property type="molecule type" value="Genomic_DNA"/>
</dbReference>
<dbReference type="EMBL" id="LXJZ01000091">
    <property type="protein sequence ID" value="OAJ61477.1"/>
    <property type="molecule type" value="Genomic_DNA"/>
</dbReference>
<dbReference type="PANTHER" id="PTHR32251:SF17">
    <property type="entry name" value="STEROID 5-ALPHA REDUCTASE C-TERMINAL DOMAIN-CONTAINING PROTEIN"/>
    <property type="match status" value="1"/>
</dbReference>
<evidence type="ECO:0000313" key="2">
    <source>
        <dbReference type="EMBL" id="OAJ61477.1"/>
    </source>
</evidence>
<dbReference type="InterPro" id="IPR010721">
    <property type="entry name" value="UstE-like"/>
</dbReference>
<dbReference type="Proteomes" id="UP000077961">
    <property type="component" value="Unassembled WGS sequence"/>
</dbReference>
<feature type="transmembrane region" description="Helical" evidence="1">
    <location>
        <begin position="107"/>
        <end position="131"/>
    </location>
</feature>
<keyword evidence="1" id="KW-0812">Transmembrane</keyword>
<keyword evidence="4" id="KW-1185">Reference proteome</keyword>
<dbReference type="OrthoDB" id="9779233at2"/>
<dbReference type="RefSeq" id="WP_064266308.1">
    <property type="nucleotide sequence ID" value="NZ_LXJZ01000091.1"/>
</dbReference>
<feature type="transmembrane region" description="Helical" evidence="1">
    <location>
        <begin position="36"/>
        <end position="55"/>
    </location>
</feature>
<protein>
    <submittedName>
        <fullName evidence="3">Uncharacterized protein</fullName>
    </submittedName>
</protein>
<dbReference type="AlphaFoldDB" id="A0A1A9NAK9"/>